<sequence>MGCAALFVLLASCVGGCQTLKEAINPGKWKGVEFAGAGEQYYLVKDIFLTAGSAAHPKDSFDHTMNDTVNLVFIPKNEKNEYTAETRWYDPNDQEYRTIRTTYDAKAEGREGMERKKGGSTRVHSMPTRELVNHKPGMWKVALYLDDKLARRMTFSVR</sequence>
<comment type="caution">
    <text evidence="1">The sequence shown here is derived from an EMBL/GenBank/DDBJ whole genome shotgun (WGS) entry which is preliminary data.</text>
</comment>
<proteinExistence type="predicted"/>
<protein>
    <submittedName>
        <fullName evidence="1">Uncharacterized protein</fullName>
    </submittedName>
</protein>
<dbReference type="EMBL" id="JACRDE010000033">
    <property type="protein sequence ID" value="MBI5248058.1"/>
    <property type="molecule type" value="Genomic_DNA"/>
</dbReference>
<evidence type="ECO:0000313" key="2">
    <source>
        <dbReference type="Proteomes" id="UP000807825"/>
    </source>
</evidence>
<dbReference type="AlphaFoldDB" id="A0A9D6UZM7"/>
<reference evidence="1" key="1">
    <citation type="submission" date="2020-07" db="EMBL/GenBank/DDBJ databases">
        <title>Huge and variable diversity of episymbiotic CPR bacteria and DPANN archaea in groundwater ecosystems.</title>
        <authorList>
            <person name="He C.Y."/>
            <person name="Keren R."/>
            <person name="Whittaker M."/>
            <person name="Farag I.F."/>
            <person name="Doudna J."/>
            <person name="Cate J.H.D."/>
            <person name="Banfield J.F."/>
        </authorList>
    </citation>
    <scope>NUCLEOTIDE SEQUENCE</scope>
    <source>
        <strain evidence="1">NC_groundwater_1664_Pr3_B-0.1um_52_9</strain>
    </source>
</reference>
<dbReference type="Proteomes" id="UP000807825">
    <property type="component" value="Unassembled WGS sequence"/>
</dbReference>
<accession>A0A9D6UZM7</accession>
<name>A0A9D6UZM7_9BACT</name>
<gene>
    <name evidence="1" type="ORF">HY912_01065</name>
</gene>
<evidence type="ECO:0000313" key="1">
    <source>
        <dbReference type="EMBL" id="MBI5248058.1"/>
    </source>
</evidence>
<organism evidence="1 2">
    <name type="scientific">Desulfomonile tiedjei</name>
    <dbReference type="NCBI Taxonomy" id="2358"/>
    <lineage>
        <taxon>Bacteria</taxon>
        <taxon>Pseudomonadati</taxon>
        <taxon>Thermodesulfobacteriota</taxon>
        <taxon>Desulfomonilia</taxon>
        <taxon>Desulfomonilales</taxon>
        <taxon>Desulfomonilaceae</taxon>
        <taxon>Desulfomonile</taxon>
    </lineage>
</organism>